<reference evidence="1" key="1">
    <citation type="journal article" date="2021" name="Nat. Commun.">
        <title>Genetic determinants of endophytism in the Arabidopsis root mycobiome.</title>
        <authorList>
            <person name="Mesny F."/>
            <person name="Miyauchi S."/>
            <person name="Thiergart T."/>
            <person name="Pickel B."/>
            <person name="Atanasova L."/>
            <person name="Karlsson M."/>
            <person name="Huettel B."/>
            <person name="Barry K.W."/>
            <person name="Haridas S."/>
            <person name="Chen C."/>
            <person name="Bauer D."/>
            <person name="Andreopoulos W."/>
            <person name="Pangilinan J."/>
            <person name="LaButti K."/>
            <person name="Riley R."/>
            <person name="Lipzen A."/>
            <person name="Clum A."/>
            <person name="Drula E."/>
            <person name="Henrissat B."/>
            <person name="Kohler A."/>
            <person name="Grigoriev I.V."/>
            <person name="Martin F.M."/>
            <person name="Hacquard S."/>
        </authorList>
    </citation>
    <scope>NUCLEOTIDE SEQUENCE</scope>
    <source>
        <strain evidence="1">MPI-CAGE-CH-0235</strain>
    </source>
</reference>
<sequence>MSTIQESWAVLLSLLGPWKFMYMSLTYLPSTVRQLVQEGNFRTLFSWPLLRGAWFSKFWAWVGPGIRQGRGERLTALLQGRISAGSVVPEQVVSPIGGIVLDIGPGPGYWVDIYSPFNTPEKQLKIYGVEPNPDVHASLSQRVEAAGIKDVYRIVPAGIQSLSSLDQQDNDLSSIAPGSVDCIVSFLCLCSIPEPEKNIRELHRYLKKGGRWYLFEHVQVKATWLKPYQRFVNIFWPQALNGCQLCRNTEKTLREAGDWERIDLTQPSEEPWHQVVPHILGFLQK</sequence>
<dbReference type="EMBL" id="JAGPNK010000007">
    <property type="protein sequence ID" value="KAH7318196.1"/>
    <property type="molecule type" value="Genomic_DNA"/>
</dbReference>
<dbReference type="Gene3D" id="3.40.50.150">
    <property type="entry name" value="Vaccinia Virus protein VP39"/>
    <property type="match status" value="1"/>
</dbReference>
<evidence type="ECO:0000313" key="2">
    <source>
        <dbReference type="Proteomes" id="UP000813444"/>
    </source>
</evidence>
<evidence type="ECO:0000313" key="1">
    <source>
        <dbReference type="EMBL" id="KAH7318196.1"/>
    </source>
</evidence>
<accession>A0A8K0SLN4</accession>
<organism evidence="1 2">
    <name type="scientific">Stachybotrys elegans</name>
    <dbReference type="NCBI Taxonomy" id="80388"/>
    <lineage>
        <taxon>Eukaryota</taxon>
        <taxon>Fungi</taxon>
        <taxon>Dikarya</taxon>
        <taxon>Ascomycota</taxon>
        <taxon>Pezizomycotina</taxon>
        <taxon>Sordariomycetes</taxon>
        <taxon>Hypocreomycetidae</taxon>
        <taxon>Hypocreales</taxon>
        <taxon>Stachybotryaceae</taxon>
        <taxon>Stachybotrys</taxon>
    </lineage>
</organism>
<protein>
    <submittedName>
        <fullName evidence="1">Methyltransferase</fullName>
    </submittedName>
</protein>
<proteinExistence type="predicted"/>
<name>A0A8K0SLN4_9HYPO</name>
<keyword evidence="1" id="KW-0808">Transferase</keyword>
<dbReference type="OrthoDB" id="540004at2759"/>
<gene>
    <name evidence="1" type="ORF">B0I35DRAFT_511859</name>
</gene>
<dbReference type="PANTHER" id="PTHR45036">
    <property type="entry name" value="METHYLTRANSFERASE LIKE 7B"/>
    <property type="match status" value="1"/>
</dbReference>
<keyword evidence="1" id="KW-0489">Methyltransferase</keyword>
<dbReference type="Pfam" id="PF13489">
    <property type="entry name" value="Methyltransf_23"/>
    <property type="match status" value="1"/>
</dbReference>
<dbReference type="AlphaFoldDB" id="A0A8K0SLN4"/>
<dbReference type="SUPFAM" id="SSF53335">
    <property type="entry name" value="S-adenosyl-L-methionine-dependent methyltransferases"/>
    <property type="match status" value="1"/>
</dbReference>
<dbReference type="InterPro" id="IPR029063">
    <property type="entry name" value="SAM-dependent_MTases_sf"/>
</dbReference>
<dbReference type="Proteomes" id="UP000813444">
    <property type="component" value="Unassembled WGS sequence"/>
</dbReference>
<dbReference type="GO" id="GO:0008168">
    <property type="term" value="F:methyltransferase activity"/>
    <property type="evidence" value="ECO:0007669"/>
    <property type="project" value="UniProtKB-KW"/>
</dbReference>
<dbReference type="PANTHER" id="PTHR45036:SF1">
    <property type="entry name" value="METHYLTRANSFERASE LIKE 7A"/>
    <property type="match status" value="1"/>
</dbReference>
<keyword evidence="2" id="KW-1185">Reference proteome</keyword>
<dbReference type="InterPro" id="IPR052356">
    <property type="entry name" value="Thiol_S-MT"/>
</dbReference>
<dbReference type="CDD" id="cd02440">
    <property type="entry name" value="AdoMet_MTases"/>
    <property type="match status" value="1"/>
</dbReference>
<comment type="caution">
    <text evidence="1">The sequence shown here is derived from an EMBL/GenBank/DDBJ whole genome shotgun (WGS) entry which is preliminary data.</text>
</comment>
<dbReference type="GO" id="GO:0032259">
    <property type="term" value="P:methylation"/>
    <property type="evidence" value="ECO:0007669"/>
    <property type="project" value="UniProtKB-KW"/>
</dbReference>